<comment type="subcellular location">
    <subcellularLocation>
        <location evidence="1">Membrane</location>
        <topology evidence="1">Multi-pass membrane protein</topology>
    </subcellularLocation>
</comment>
<dbReference type="AlphaFoldDB" id="A0ABD2AUS2"/>
<evidence type="ECO:0000256" key="2">
    <source>
        <dbReference type="ARBA" id="ARBA00022692"/>
    </source>
</evidence>
<evidence type="ECO:0000256" key="4">
    <source>
        <dbReference type="ARBA" id="ARBA00023136"/>
    </source>
</evidence>
<dbReference type="GO" id="GO:0016020">
    <property type="term" value="C:membrane"/>
    <property type="evidence" value="ECO:0007669"/>
    <property type="project" value="UniProtKB-SubCell"/>
</dbReference>
<name>A0ABD2AUS2_VESSQ</name>
<evidence type="ECO:0000313" key="8">
    <source>
        <dbReference type="Proteomes" id="UP001607302"/>
    </source>
</evidence>
<comment type="caution">
    <text evidence="7">The sequence shown here is derived from an EMBL/GenBank/DDBJ whole genome shotgun (WGS) entry which is preliminary data.</text>
</comment>
<feature type="transmembrane region" description="Helical" evidence="5">
    <location>
        <begin position="168"/>
        <end position="189"/>
    </location>
</feature>
<feature type="chain" id="PRO_5044780424" evidence="6">
    <location>
        <begin position="25"/>
        <end position="426"/>
    </location>
</feature>
<feature type="transmembrane region" description="Helical" evidence="5">
    <location>
        <begin position="380"/>
        <end position="401"/>
    </location>
</feature>
<feature type="transmembrane region" description="Helical" evidence="5">
    <location>
        <begin position="94"/>
        <end position="113"/>
    </location>
</feature>
<proteinExistence type="predicted"/>
<feature type="transmembrane region" description="Helical" evidence="5">
    <location>
        <begin position="215"/>
        <end position="238"/>
    </location>
</feature>
<feature type="transmembrane region" description="Helical" evidence="5">
    <location>
        <begin position="305"/>
        <end position="329"/>
    </location>
</feature>
<reference evidence="7 8" key="1">
    <citation type="journal article" date="2024" name="Ann. Entomol. Soc. Am.">
        <title>Genomic analyses of the southern and eastern yellowjacket wasps (Hymenoptera: Vespidae) reveal evolutionary signatures of social life.</title>
        <authorList>
            <person name="Catto M.A."/>
            <person name="Caine P.B."/>
            <person name="Orr S.E."/>
            <person name="Hunt B.G."/>
            <person name="Goodisman M.A.D."/>
        </authorList>
    </citation>
    <scope>NUCLEOTIDE SEQUENCE [LARGE SCALE GENOMIC DNA]</scope>
    <source>
        <strain evidence="7">233</strain>
        <tissue evidence="7">Head and thorax</tissue>
    </source>
</reference>
<feature type="transmembrane region" description="Helical" evidence="5">
    <location>
        <begin position="125"/>
        <end position="148"/>
    </location>
</feature>
<dbReference type="Pfam" id="PF13903">
    <property type="entry name" value="Claudin_2"/>
    <property type="match status" value="2"/>
</dbReference>
<keyword evidence="8" id="KW-1185">Reference proteome</keyword>
<feature type="transmembrane region" description="Helical" evidence="5">
    <location>
        <begin position="341"/>
        <end position="360"/>
    </location>
</feature>
<keyword evidence="6" id="KW-0732">Signal</keyword>
<dbReference type="EMBL" id="JAUDFV010000139">
    <property type="protein sequence ID" value="KAL2724366.1"/>
    <property type="molecule type" value="Genomic_DNA"/>
</dbReference>
<dbReference type="PANTHER" id="PTHR21284:SF11">
    <property type="entry name" value="KUNE-KUNE"/>
    <property type="match status" value="1"/>
</dbReference>
<accession>A0ABD2AUS2</accession>
<evidence type="ECO:0000256" key="1">
    <source>
        <dbReference type="ARBA" id="ARBA00004141"/>
    </source>
</evidence>
<dbReference type="Proteomes" id="UP001607302">
    <property type="component" value="Unassembled WGS sequence"/>
</dbReference>
<evidence type="ECO:0000256" key="5">
    <source>
        <dbReference type="SAM" id="Phobius"/>
    </source>
</evidence>
<sequence length="426" mass="48499">MGKSRNGKAAVVLTLIAFIFVVIAFTTPNWLETDGKLENPTFRKIGLWQVCFQGFEDPHHLYDTRFYGCWWVFEEEYYIIHDILLPDFFVATQFFFTLCMTLLLIAGFLTITYTCCSRHHEKFQLLLWVTGGSLNLAGLCGIISVIIFGARGDGRDWLPNWEHNDVSWSFALAVVGSFTAIASGILFLIEGRRYKKKEYIEFCLMEKIRSLSGDVGVGILLLALFCISIAFGTPAWLISDPRIIGAQFAKLGLWTHCFRSLPSPYESDAPTQFFVGCRWVYDPFTKGYDNIRSFLMPPFMIATQFFFTMCFLLILISFGLMLLLVLCCGPEEKRYILLIKIISYLLFTSGLHGSIAVIIFACCGNKDGWMPGHENNYFGWSFAMAVVGTTFALIAGILFLTEANIQNKKRKYLKESQMRFQLESKT</sequence>
<keyword evidence="3 5" id="KW-1133">Transmembrane helix</keyword>
<protein>
    <submittedName>
        <fullName evidence="7">Uncharacterized protein</fullName>
    </submittedName>
</protein>
<keyword evidence="2 5" id="KW-0812">Transmembrane</keyword>
<keyword evidence="4 5" id="KW-0472">Membrane</keyword>
<evidence type="ECO:0000256" key="6">
    <source>
        <dbReference type="SAM" id="SignalP"/>
    </source>
</evidence>
<organism evidence="7 8">
    <name type="scientific">Vespula squamosa</name>
    <name type="common">Southern yellow jacket</name>
    <name type="synonym">Wasp</name>
    <dbReference type="NCBI Taxonomy" id="30214"/>
    <lineage>
        <taxon>Eukaryota</taxon>
        <taxon>Metazoa</taxon>
        <taxon>Ecdysozoa</taxon>
        <taxon>Arthropoda</taxon>
        <taxon>Hexapoda</taxon>
        <taxon>Insecta</taxon>
        <taxon>Pterygota</taxon>
        <taxon>Neoptera</taxon>
        <taxon>Endopterygota</taxon>
        <taxon>Hymenoptera</taxon>
        <taxon>Apocrita</taxon>
        <taxon>Aculeata</taxon>
        <taxon>Vespoidea</taxon>
        <taxon>Vespidae</taxon>
        <taxon>Vespinae</taxon>
        <taxon>Vespula</taxon>
    </lineage>
</organism>
<feature type="signal peptide" evidence="6">
    <location>
        <begin position="1"/>
        <end position="24"/>
    </location>
</feature>
<dbReference type="Gene3D" id="1.20.140.150">
    <property type="match status" value="2"/>
</dbReference>
<dbReference type="PANTHER" id="PTHR21284">
    <property type="entry name" value="EG:80H7.2 PROTEIN"/>
    <property type="match status" value="1"/>
</dbReference>
<gene>
    <name evidence="7" type="ORF">V1478_008879</name>
</gene>
<evidence type="ECO:0000313" key="7">
    <source>
        <dbReference type="EMBL" id="KAL2724366.1"/>
    </source>
</evidence>
<dbReference type="InterPro" id="IPR004031">
    <property type="entry name" value="PMP22/EMP/MP20/Claudin"/>
</dbReference>
<evidence type="ECO:0000256" key="3">
    <source>
        <dbReference type="ARBA" id="ARBA00022989"/>
    </source>
</evidence>